<dbReference type="AlphaFoldDB" id="A0A811KAB6"/>
<gene>
    <name evidence="3" type="ORF">BOKJ2_LOCUS4493</name>
</gene>
<protein>
    <submittedName>
        <fullName evidence="3">Uncharacterized protein</fullName>
    </submittedName>
</protein>
<evidence type="ECO:0000313" key="4">
    <source>
        <dbReference type="Proteomes" id="UP000614601"/>
    </source>
</evidence>
<feature type="coiled-coil region" evidence="1">
    <location>
        <begin position="49"/>
        <end position="118"/>
    </location>
</feature>
<organism evidence="3 4">
    <name type="scientific">Bursaphelenchus okinawaensis</name>
    <dbReference type="NCBI Taxonomy" id="465554"/>
    <lineage>
        <taxon>Eukaryota</taxon>
        <taxon>Metazoa</taxon>
        <taxon>Ecdysozoa</taxon>
        <taxon>Nematoda</taxon>
        <taxon>Chromadorea</taxon>
        <taxon>Rhabditida</taxon>
        <taxon>Tylenchina</taxon>
        <taxon>Tylenchomorpha</taxon>
        <taxon>Aphelenchoidea</taxon>
        <taxon>Aphelenchoididae</taxon>
        <taxon>Bursaphelenchus</taxon>
    </lineage>
</organism>
<evidence type="ECO:0000256" key="2">
    <source>
        <dbReference type="SAM" id="MobiDB-lite"/>
    </source>
</evidence>
<feature type="region of interest" description="Disordered" evidence="2">
    <location>
        <begin position="218"/>
        <end position="263"/>
    </location>
</feature>
<comment type="caution">
    <text evidence="3">The sequence shown here is derived from an EMBL/GenBank/DDBJ whole genome shotgun (WGS) entry which is preliminary data.</text>
</comment>
<dbReference type="EMBL" id="CAJFDH010000002">
    <property type="protein sequence ID" value="CAD5212692.1"/>
    <property type="molecule type" value="Genomic_DNA"/>
</dbReference>
<name>A0A811KAB6_9BILA</name>
<keyword evidence="4" id="KW-1185">Reference proteome</keyword>
<dbReference type="Proteomes" id="UP000783686">
    <property type="component" value="Unassembled WGS sequence"/>
</dbReference>
<dbReference type="EMBL" id="CAJFCW020000002">
    <property type="protein sequence ID" value="CAG9097288.1"/>
    <property type="molecule type" value="Genomic_DNA"/>
</dbReference>
<sequence>MVQSSNCTGVVDMSGVNSQQEQCGQLQQCQACMHLARKRVVQPNQIAQRQSYEEVIINLNKRLEAERNKAESSRFSYLMIRLEKQELEKKLKKATTANAQLEARITALSTELELEKDTSKMCVAHMNEVRLGAAEAVRYLQKALESKQVLITDSSDSFASMINTSFPNTTATSTTTLDNTTETTSTRTSPSLELVSFDSNSAQTPLALRCSCNPHLHAPVDEQAGPPKPVVQETKTTNTDTSSTYTLQPRKQVRKKKRNQLRNPRNFSPQCHCTCVCSSTA</sequence>
<evidence type="ECO:0000313" key="3">
    <source>
        <dbReference type="EMBL" id="CAD5212692.1"/>
    </source>
</evidence>
<dbReference type="Proteomes" id="UP000614601">
    <property type="component" value="Unassembled WGS sequence"/>
</dbReference>
<feature type="region of interest" description="Disordered" evidence="2">
    <location>
        <begin position="167"/>
        <end position="189"/>
    </location>
</feature>
<accession>A0A811KAB6</accession>
<keyword evidence="1" id="KW-0175">Coiled coil</keyword>
<evidence type="ECO:0000256" key="1">
    <source>
        <dbReference type="SAM" id="Coils"/>
    </source>
</evidence>
<feature type="compositionally biased region" description="Low complexity" evidence="2">
    <location>
        <begin position="234"/>
        <end position="246"/>
    </location>
</feature>
<proteinExistence type="predicted"/>
<reference evidence="3" key="1">
    <citation type="submission" date="2020-09" db="EMBL/GenBank/DDBJ databases">
        <authorList>
            <person name="Kikuchi T."/>
        </authorList>
    </citation>
    <scope>NUCLEOTIDE SEQUENCE</scope>
    <source>
        <strain evidence="3">SH1</strain>
    </source>
</reference>
<feature type="compositionally biased region" description="Basic residues" evidence="2">
    <location>
        <begin position="251"/>
        <end position="260"/>
    </location>
</feature>